<feature type="compositionally biased region" description="Basic and acidic residues" evidence="1">
    <location>
        <begin position="362"/>
        <end position="378"/>
    </location>
</feature>
<feature type="region of interest" description="Disordered" evidence="1">
    <location>
        <begin position="1"/>
        <end position="145"/>
    </location>
</feature>
<feature type="compositionally biased region" description="Basic residues" evidence="1">
    <location>
        <begin position="346"/>
        <end position="361"/>
    </location>
</feature>
<protein>
    <submittedName>
        <fullName evidence="2">Uncharacterized protein</fullName>
    </submittedName>
</protein>
<feature type="region of interest" description="Disordered" evidence="1">
    <location>
        <begin position="311"/>
        <end position="411"/>
    </location>
</feature>
<dbReference type="AlphaFoldDB" id="A0ABD3H9P0"/>
<organism evidence="2 3">
    <name type="scientific">Riccia sorocarpa</name>
    <dbReference type="NCBI Taxonomy" id="122646"/>
    <lineage>
        <taxon>Eukaryota</taxon>
        <taxon>Viridiplantae</taxon>
        <taxon>Streptophyta</taxon>
        <taxon>Embryophyta</taxon>
        <taxon>Marchantiophyta</taxon>
        <taxon>Marchantiopsida</taxon>
        <taxon>Marchantiidae</taxon>
        <taxon>Marchantiales</taxon>
        <taxon>Ricciaceae</taxon>
        <taxon>Riccia</taxon>
    </lineage>
</organism>
<feature type="compositionally biased region" description="Low complexity" evidence="1">
    <location>
        <begin position="1"/>
        <end position="22"/>
    </location>
</feature>
<gene>
    <name evidence="2" type="ORF">R1sor_013870</name>
</gene>
<evidence type="ECO:0000313" key="3">
    <source>
        <dbReference type="Proteomes" id="UP001633002"/>
    </source>
</evidence>
<feature type="compositionally biased region" description="Polar residues" evidence="1">
    <location>
        <begin position="58"/>
        <end position="96"/>
    </location>
</feature>
<keyword evidence="3" id="KW-1185">Reference proteome</keyword>
<accession>A0ABD3H9P0</accession>
<dbReference type="Proteomes" id="UP001633002">
    <property type="component" value="Unassembled WGS sequence"/>
</dbReference>
<reference evidence="2 3" key="1">
    <citation type="submission" date="2024-09" db="EMBL/GenBank/DDBJ databases">
        <title>Chromosome-scale assembly of Riccia sorocarpa.</title>
        <authorList>
            <person name="Paukszto L."/>
        </authorList>
    </citation>
    <scope>NUCLEOTIDE SEQUENCE [LARGE SCALE GENOMIC DNA]</scope>
    <source>
        <strain evidence="2">LP-2024</strain>
        <tissue evidence="2">Aerial parts of the thallus</tissue>
    </source>
</reference>
<feature type="compositionally biased region" description="Polar residues" evidence="1">
    <location>
        <begin position="330"/>
        <end position="339"/>
    </location>
</feature>
<feature type="compositionally biased region" description="Polar residues" evidence="1">
    <location>
        <begin position="27"/>
        <end position="42"/>
    </location>
</feature>
<proteinExistence type="predicted"/>
<comment type="caution">
    <text evidence="2">The sequence shown here is derived from an EMBL/GenBank/DDBJ whole genome shotgun (WGS) entry which is preliminary data.</text>
</comment>
<name>A0ABD3H9P0_9MARC</name>
<dbReference type="EMBL" id="JBJQOH010000004">
    <property type="protein sequence ID" value="KAL3687561.1"/>
    <property type="molecule type" value="Genomic_DNA"/>
</dbReference>
<feature type="compositionally biased region" description="Acidic residues" evidence="1">
    <location>
        <begin position="125"/>
        <end position="145"/>
    </location>
</feature>
<sequence length="411" mass="46422">MHQQDTGGSPATPASSSTAGSALKSHQALQRSLDNLTHNAWSSRVRISPTRSEREDNNIQTPIQSPNRSMQINANTSDIPVANSQGQTKIQDQDASLQPDPDPTPQLDPNIDASFSPNPDRQTGEEVEDEEQMELSSGEDSEEDDNTYIALSDFDSSRAQDEEYVNDRQWRRRVLREVTRAFAKIPDQKSDEADKEVEIKHVKVLAPRHFLVIMFNSQDRDGALAGGPYYLRRRIVYTTPWEPGFDTNKVLTKKMAYWLDLANVHPLIEDEATCMLNTLGEVVRIAGVTEKQEGQQLTGRSEGKIMDLNAPAEASREKPVPDLNVEPEQSIRNQTIHQNSLEKQRRKERKKAKKKEARRRRAEKDAPGGKDTRTKENLQSDPDSDQQESSEDDPLQDSRLWQTCSKKKPKG</sequence>
<evidence type="ECO:0000256" key="1">
    <source>
        <dbReference type="SAM" id="MobiDB-lite"/>
    </source>
</evidence>
<feature type="compositionally biased region" description="Acidic residues" evidence="1">
    <location>
        <begin position="382"/>
        <end position="395"/>
    </location>
</feature>
<evidence type="ECO:0000313" key="2">
    <source>
        <dbReference type="EMBL" id="KAL3687561.1"/>
    </source>
</evidence>